<sequence length="231" mass="25304">MEAITDNVPSLLRETSLFSAWPEALLDSLLKHSKTVHLGSGDILFVEKATANAFYLVLSGRIHLIAAAATGQEKIVEIIRENDLFAEAVAFLGGCYPVTAAAEGSTTVLEIPLALFLEILEQRPQLMRQMLARLSMRLHFLVKELRQLSVESAEQRLVSYLLDLCPVLDAAAVVELPAKKSAVAARLGLTPETLSRLLLRMRKAGLITVNRRVLDIPDPRALQCWAAGHSS</sequence>
<evidence type="ECO:0000259" key="4">
    <source>
        <dbReference type="PROSITE" id="PS50042"/>
    </source>
</evidence>
<organism evidence="6 7">
    <name type="scientific">Acidithiobacillus thiooxidans</name>
    <name type="common">Thiobacillus thiooxidans</name>
    <dbReference type="NCBI Taxonomy" id="930"/>
    <lineage>
        <taxon>Bacteria</taxon>
        <taxon>Pseudomonadati</taxon>
        <taxon>Pseudomonadota</taxon>
        <taxon>Acidithiobacillia</taxon>
        <taxon>Acidithiobacillales</taxon>
        <taxon>Acidithiobacillaceae</taxon>
        <taxon>Acidithiobacillus</taxon>
    </lineage>
</organism>
<keyword evidence="2" id="KW-0238">DNA-binding</keyword>
<dbReference type="Pfam" id="PF00027">
    <property type="entry name" value="cNMP_binding"/>
    <property type="match status" value="1"/>
</dbReference>
<dbReference type="RefSeq" id="WP_010642128.1">
    <property type="nucleotide sequence ID" value="NZ_JABBDT010000008.1"/>
</dbReference>
<dbReference type="GO" id="GO:0005829">
    <property type="term" value="C:cytosol"/>
    <property type="evidence" value="ECO:0007669"/>
    <property type="project" value="TreeGrafter"/>
</dbReference>
<dbReference type="GeneID" id="60697137"/>
<dbReference type="InterPro" id="IPR036390">
    <property type="entry name" value="WH_DNA-bd_sf"/>
</dbReference>
<dbReference type="InterPro" id="IPR000595">
    <property type="entry name" value="cNMP-bd_dom"/>
</dbReference>
<dbReference type="GO" id="GO:0003677">
    <property type="term" value="F:DNA binding"/>
    <property type="evidence" value="ECO:0007669"/>
    <property type="project" value="UniProtKB-KW"/>
</dbReference>
<gene>
    <name evidence="6" type="ORF">A6P07_08110</name>
</gene>
<dbReference type="PRINTS" id="PR00034">
    <property type="entry name" value="HTHCRP"/>
</dbReference>
<dbReference type="SMART" id="SM00419">
    <property type="entry name" value="HTH_CRP"/>
    <property type="match status" value="1"/>
</dbReference>
<dbReference type="InterPro" id="IPR036388">
    <property type="entry name" value="WH-like_DNA-bd_sf"/>
</dbReference>
<evidence type="ECO:0000256" key="1">
    <source>
        <dbReference type="ARBA" id="ARBA00023015"/>
    </source>
</evidence>
<comment type="caution">
    <text evidence="6">The sequence shown here is derived from an EMBL/GenBank/DDBJ whole genome shotgun (WGS) entry which is preliminary data.</text>
</comment>
<dbReference type="STRING" id="930.GCA_002079865_00870"/>
<dbReference type="PANTHER" id="PTHR24567">
    <property type="entry name" value="CRP FAMILY TRANSCRIPTIONAL REGULATORY PROTEIN"/>
    <property type="match status" value="1"/>
</dbReference>
<keyword evidence="1" id="KW-0805">Transcription regulation</keyword>
<dbReference type="InterPro" id="IPR050397">
    <property type="entry name" value="Env_Response_Regulators"/>
</dbReference>
<evidence type="ECO:0000256" key="2">
    <source>
        <dbReference type="ARBA" id="ARBA00023125"/>
    </source>
</evidence>
<feature type="domain" description="HTH crp-type" evidence="5">
    <location>
        <begin position="151"/>
        <end position="220"/>
    </location>
</feature>
<dbReference type="SMART" id="SM00100">
    <property type="entry name" value="cNMP"/>
    <property type="match status" value="1"/>
</dbReference>
<dbReference type="SUPFAM" id="SSF46785">
    <property type="entry name" value="Winged helix' DNA-binding domain"/>
    <property type="match status" value="1"/>
</dbReference>
<dbReference type="Gene3D" id="2.60.120.10">
    <property type="entry name" value="Jelly Rolls"/>
    <property type="match status" value="1"/>
</dbReference>
<dbReference type="CDD" id="cd00038">
    <property type="entry name" value="CAP_ED"/>
    <property type="match status" value="1"/>
</dbReference>
<dbReference type="Proteomes" id="UP000094893">
    <property type="component" value="Unassembled WGS sequence"/>
</dbReference>
<dbReference type="eggNOG" id="COG0664">
    <property type="taxonomic scope" value="Bacteria"/>
</dbReference>
<evidence type="ECO:0000313" key="7">
    <source>
        <dbReference type="Proteomes" id="UP000094893"/>
    </source>
</evidence>
<dbReference type="PANTHER" id="PTHR24567:SF74">
    <property type="entry name" value="HTH-TYPE TRANSCRIPTIONAL REGULATOR ARCR"/>
    <property type="match status" value="1"/>
</dbReference>
<dbReference type="InterPro" id="IPR012318">
    <property type="entry name" value="HTH_CRP"/>
</dbReference>
<dbReference type="PROSITE" id="PS50042">
    <property type="entry name" value="CNMP_BINDING_3"/>
    <property type="match status" value="1"/>
</dbReference>
<name>A0A1C2IC62_ACITH</name>
<dbReference type="Gene3D" id="1.10.10.10">
    <property type="entry name" value="Winged helix-like DNA-binding domain superfamily/Winged helix DNA-binding domain"/>
    <property type="match status" value="1"/>
</dbReference>
<dbReference type="AlphaFoldDB" id="A0A1C2IC62"/>
<feature type="domain" description="Cyclic nucleotide-binding" evidence="4">
    <location>
        <begin position="17"/>
        <end position="137"/>
    </location>
</feature>
<dbReference type="InterPro" id="IPR018490">
    <property type="entry name" value="cNMP-bd_dom_sf"/>
</dbReference>
<evidence type="ECO:0000256" key="3">
    <source>
        <dbReference type="ARBA" id="ARBA00023163"/>
    </source>
</evidence>
<keyword evidence="3" id="KW-0804">Transcription</keyword>
<dbReference type="GO" id="GO:0003700">
    <property type="term" value="F:DNA-binding transcription factor activity"/>
    <property type="evidence" value="ECO:0007669"/>
    <property type="project" value="TreeGrafter"/>
</dbReference>
<reference evidence="6 7" key="1">
    <citation type="journal article" date="2016" name="Int. J. Mol. Sci.">
        <title>Comparative genomics of the extreme acidophile Acidithiobacillus thiooxidans reveals intraspecific divergence and niche adaptation.</title>
        <authorList>
            <person name="Zhang X."/>
            <person name="Feng X."/>
            <person name="Tao J."/>
            <person name="Ma L."/>
            <person name="Xiao Y."/>
            <person name="Liang Y."/>
            <person name="Liu X."/>
            <person name="Yin H."/>
        </authorList>
    </citation>
    <scope>NUCLEOTIDE SEQUENCE [LARGE SCALE GENOMIC DNA]</scope>
    <source>
        <strain evidence="6 7">A02</strain>
    </source>
</reference>
<proteinExistence type="predicted"/>
<dbReference type="PROSITE" id="PS51063">
    <property type="entry name" value="HTH_CRP_2"/>
    <property type="match status" value="1"/>
</dbReference>
<dbReference type="InterPro" id="IPR014710">
    <property type="entry name" value="RmlC-like_jellyroll"/>
</dbReference>
<dbReference type="EMBL" id="LWSA01000100">
    <property type="protein sequence ID" value="OCX73592.1"/>
    <property type="molecule type" value="Genomic_DNA"/>
</dbReference>
<evidence type="ECO:0000313" key="6">
    <source>
        <dbReference type="EMBL" id="OCX73592.1"/>
    </source>
</evidence>
<dbReference type="Pfam" id="PF13545">
    <property type="entry name" value="HTH_Crp_2"/>
    <property type="match status" value="1"/>
</dbReference>
<protein>
    <submittedName>
        <fullName evidence="6">Crp/Fnr family transcriptional regulator</fullName>
    </submittedName>
</protein>
<evidence type="ECO:0000259" key="5">
    <source>
        <dbReference type="PROSITE" id="PS51063"/>
    </source>
</evidence>
<accession>A0A1C2IC62</accession>
<dbReference type="SUPFAM" id="SSF51206">
    <property type="entry name" value="cAMP-binding domain-like"/>
    <property type="match status" value="1"/>
</dbReference>